<dbReference type="AlphaFoldDB" id="A0A926I5A7"/>
<accession>A0A926I5A7</accession>
<sequence>MSDIFRTVGGLIRQYGTNDPFALSEALGIGVLFCDLPVDVKGFYLSLRGRQMVFINQELEENEARVTCGHELGHAVLHRDYNSVYLRAHTQQFNGRRYELEADLFCACLLMEEPQTGDEAITLEDIARRTGLPERLVRLYFGFRGRAAQGTCEEGAGQR</sequence>
<organism evidence="2 3">
    <name type="scientific">Ligaoa zhengdingensis</name>
    <dbReference type="NCBI Taxonomy" id="2763658"/>
    <lineage>
        <taxon>Bacteria</taxon>
        <taxon>Bacillati</taxon>
        <taxon>Bacillota</taxon>
        <taxon>Clostridia</taxon>
        <taxon>Eubacteriales</taxon>
        <taxon>Oscillospiraceae</taxon>
        <taxon>Ligaoa</taxon>
    </lineage>
</organism>
<dbReference type="PANTHER" id="PTHR43236">
    <property type="entry name" value="ANTITOXIN HIGA1"/>
    <property type="match status" value="1"/>
</dbReference>
<gene>
    <name evidence="2" type="ORF">H8711_09110</name>
</gene>
<proteinExistence type="predicted"/>
<reference evidence="2" key="1">
    <citation type="submission" date="2020-08" db="EMBL/GenBank/DDBJ databases">
        <title>Genome public.</title>
        <authorList>
            <person name="Liu C."/>
            <person name="Sun Q."/>
        </authorList>
    </citation>
    <scope>NUCLEOTIDE SEQUENCE</scope>
    <source>
        <strain evidence="2">NSJ-31</strain>
    </source>
</reference>
<name>A0A926I5A7_9FIRM</name>
<keyword evidence="3" id="KW-1185">Reference proteome</keyword>
<dbReference type="Pfam" id="PF06114">
    <property type="entry name" value="Peptidase_M78"/>
    <property type="match status" value="1"/>
</dbReference>
<dbReference type="InterPro" id="IPR052345">
    <property type="entry name" value="Rad_response_metalloprotease"/>
</dbReference>
<dbReference type="InterPro" id="IPR010359">
    <property type="entry name" value="IrrE_HExxH"/>
</dbReference>
<dbReference type="Gene3D" id="1.10.10.2910">
    <property type="match status" value="1"/>
</dbReference>
<feature type="domain" description="IrrE N-terminal-like" evidence="1">
    <location>
        <begin position="25"/>
        <end position="119"/>
    </location>
</feature>
<evidence type="ECO:0000259" key="1">
    <source>
        <dbReference type="Pfam" id="PF06114"/>
    </source>
</evidence>
<dbReference type="RefSeq" id="WP_249283158.1">
    <property type="nucleotide sequence ID" value="NZ_JACRST010000013.1"/>
</dbReference>
<evidence type="ECO:0000313" key="3">
    <source>
        <dbReference type="Proteomes" id="UP000653127"/>
    </source>
</evidence>
<dbReference type="EMBL" id="JACRST010000013">
    <property type="protein sequence ID" value="MBC8547086.1"/>
    <property type="molecule type" value="Genomic_DNA"/>
</dbReference>
<dbReference type="Proteomes" id="UP000653127">
    <property type="component" value="Unassembled WGS sequence"/>
</dbReference>
<dbReference type="PANTHER" id="PTHR43236:SF1">
    <property type="entry name" value="BLL7220 PROTEIN"/>
    <property type="match status" value="1"/>
</dbReference>
<comment type="caution">
    <text evidence="2">The sequence shown here is derived from an EMBL/GenBank/DDBJ whole genome shotgun (WGS) entry which is preliminary data.</text>
</comment>
<protein>
    <submittedName>
        <fullName evidence="2">ImmA/IrrE family metallo-endopeptidase</fullName>
    </submittedName>
</protein>
<evidence type="ECO:0000313" key="2">
    <source>
        <dbReference type="EMBL" id="MBC8547086.1"/>
    </source>
</evidence>